<dbReference type="SMART" id="SM00387">
    <property type="entry name" value="HATPase_c"/>
    <property type="match status" value="1"/>
</dbReference>
<dbReference type="Proteomes" id="UP000746595">
    <property type="component" value="Unassembled WGS sequence"/>
</dbReference>
<dbReference type="EMBL" id="JAAWVT010000003">
    <property type="protein sequence ID" value="NKG20924.1"/>
    <property type="molecule type" value="Genomic_DNA"/>
</dbReference>
<keyword evidence="1" id="KW-0808">Transferase</keyword>
<evidence type="ECO:0000259" key="5">
    <source>
        <dbReference type="SMART" id="SM00387"/>
    </source>
</evidence>
<dbReference type="SUPFAM" id="SSF55781">
    <property type="entry name" value="GAF domain-like"/>
    <property type="match status" value="2"/>
</dbReference>
<sequence>MSTSVEELVQFQTRMQGLLSSVIAISQDLSLDSVLQHIVQSACKLTDARYGALGVVGDGQTLSRFITEGIDDETVECLGPLPTGQGVLGVLMRDPHPIRLQDLHTHPASVGFPRFHPQMRSFLGVPIRIHDVVFGNLYLTEKRGGEPFTAADEDLTVVLAVAAGFAIENAQLFDEAHLRTRWMEASMQVAVQMLDRTNEEKRSGQTIVARQGLEASRAALALVGLRDGDQGTLRISAGAGLLAPEFLHRSFHLGEGPMRRAHETNKAVALDLSPHLPRAEKESGIGPALLIALSSGAVGDDFLILARGPGEQPYSDHENILAGKYGRQSALALELMRVSGNREESAVFADRDRIAKDLHDLVIQRIFAAGLSTKSLALFTTEPVALERIDAITEELDSTMADIRETIHSLQEPRDTVRSLSNRISQVVRKLSATLPFAPGLHLGEGIDRLVPLAMEGHVLAVISEGLSNAVHHAKAESINVRVDVDTEKIMVAVVDDGCGFRRLKGRNGLDNMKARAQELNGTFLVKSSQDQGTRFEWTAPLGTSLGETTRT</sequence>
<dbReference type="SMART" id="SM00065">
    <property type="entry name" value="GAF"/>
    <property type="match status" value="1"/>
</dbReference>
<dbReference type="InterPro" id="IPR036890">
    <property type="entry name" value="HATPase_C_sf"/>
</dbReference>
<organism evidence="6 7">
    <name type="scientific">Paeniglutamicibacter terrestris</name>
    <dbReference type="NCBI Taxonomy" id="2723403"/>
    <lineage>
        <taxon>Bacteria</taxon>
        <taxon>Bacillati</taxon>
        <taxon>Actinomycetota</taxon>
        <taxon>Actinomycetes</taxon>
        <taxon>Micrococcales</taxon>
        <taxon>Micrococcaceae</taxon>
        <taxon>Paeniglutamicibacter</taxon>
    </lineage>
</organism>
<dbReference type="SUPFAM" id="SSF55874">
    <property type="entry name" value="ATPase domain of HSP90 chaperone/DNA topoisomerase II/histidine kinase"/>
    <property type="match status" value="1"/>
</dbReference>
<evidence type="ECO:0000259" key="4">
    <source>
        <dbReference type="SMART" id="SM00065"/>
    </source>
</evidence>
<dbReference type="Gene3D" id="3.30.450.40">
    <property type="match status" value="2"/>
</dbReference>
<dbReference type="InterPro" id="IPR003018">
    <property type="entry name" value="GAF"/>
</dbReference>
<evidence type="ECO:0000313" key="7">
    <source>
        <dbReference type="Proteomes" id="UP000746595"/>
    </source>
</evidence>
<dbReference type="Pfam" id="PF13185">
    <property type="entry name" value="GAF_2"/>
    <property type="match status" value="1"/>
</dbReference>
<keyword evidence="3" id="KW-0902">Two-component regulatory system</keyword>
<evidence type="ECO:0000313" key="6">
    <source>
        <dbReference type="EMBL" id="NKG20924.1"/>
    </source>
</evidence>
<dbReference type="Pfam" id="PF02518">
    <property type="entry name" value="HATPase_c"/>
    <property type="match status" value="1"/>
</dbReference>
<dbReference type="Pfam" id="PF07730">
    <property type="entry name" value="HisKA_3"/>
    <property type="match status" value="1"/>
</dbReference>
<dbReference type="CDD" id="cd16917">
    <property type="entry name" value="HATPase_UhpB-NarQ-NarX-like"/>
    <property type="match status" value="1"/>
</dbReference>
<dbReference type="PANTHER" id="PTHR24421:SF56">
    <property type="entry name" value="OXYGEN SENSOR HISTIDINE KINASE RESPONSE REGULATOR DOST"/>
    <property type="match status" value="1"/>
</dbReference>
<dbReference type="PANTHER" id="PTHR24421">
    <property type="entry name" value="NITRATE/NITRITE SENSOR PROTEIN NARX-RELATED"/>
    <property type="match status" value="1"/>
</dbReference>
<dbReference type="InterPro" id="IPR003594">
    <property type="entry name" value="HATPase_dom"/>
</dbReference>
<gene>
    <name evidence="6" type="ORF">HED64_09425</name>
</gene>
<proteinExistence type="predicted"/>
<feature type="domain" description="Histidine kinase/HSP90-like ATPase" evidence="5">
    <location>
        <begin position="454"/>
        <end position="544"/>
    </location>
</feature>
<keyword evidence="2" id="KW-0418">Kinase</keyword>
<dbReference type="Gene3D" id="3.30.565.10">
    <property type="entry name" value="Histidine kinase-like ATPase, C-terminal domain"/>
    <property type="match status" value="1"/>
</dbReference>
<feature type="domain" description="GAF" evidence="4">
    <location>
        <begin position="30"/>
        <end position="177"/>
    </location>
</feature>
<comment type="caution">
    <text evidence="6">The sequence shown here is derived from an EMBL/GenBank/DDBJ whole genome shotgun (WGS) entry which is preliminary data.</text>
</comment>
<evidence type="ECO:0000256" key="2">
    <source>
        <dbReference type="ARBA" id="ARBA00022777"/>
    </source>
</evidence>
<dbReference type="Gene3D" id="1.20.5.1930">
    <property type="match status" value="1"/>
</dbReference>
<name>A0ABX1G3X4_9MICC</name>
<evidence type="ECO:0000256" key="3">
    <source>
        <dbReference type="ARBA" id="ARBA00023012"/>
    </source>
</evidence>
<keyword evidence="7" id="KW-1185">Reference proteome</keyword>
<accession>A0ABX1G3X4</accession>
<protein>
    <submittedName>
        <fullName evidence="6">GAF domain-containing protein</fullName>
    </submittedName>
</protein>
<dbReference type="InterPro" id="IPR011712">
    <property type="entry name" value="Sig_transdc_His_kin_sub3_dim/P"/>
</dbReference>
<reference evidence="6 7" key="1">
    <citation type="submission" date="2020-04" db="EMBL/GenBank/DDBJ databases">
        <title>Paeniglutamicibacter sp. ANT13_2, a novel actinomycete isolated from sediment in Antarctica.</title>
        <authorList>
            <person name="Sakdapetsiri C."/>
            <person name="Pinyakong O."/>
        </authorList>
    </citation>
    <scope>NUCLEOTIDE SEQUENCE [LARGE SCALE GENOMIC DNA]</scope>
    <source>
        <strain evidence="6 7">ANT13_2</strain>
    </source>
</reference>
<evidence type="ECO:0000256" key="1">
    <source>
        <dbReference type="ARBA" id="ARBA00022679"/>
    </source>
</evidence>
<dbReference type="InterPro" id="IPR050482">
    <property type="entry name" value="Sensor_HK_TwoCompSys"/>
</dbReference>
<dbReference type="RefSeq" id="WP_168151749.1">
    <property type="nucleotide sequence ID" value="NZ_JAAWVT010000003.1"/>
</dbReference>
<dbReference type="InterPro" id="IPR029016">
    <property type="entry name" value="GAF-like_dom_sf"/>
</dbReference>